<dbReference type="AlphaFoldDB" id="A0A379KFN9"/>
<dbReference type="RefSeq" id="WP_115273234.1">
    <property type="nucleotide sequence ID" value="NZ_UGUY01000001.1"/>
</dbReference>
<feature type="chain" id="PRO_5016995438" evidence="3">
    <location>
        <begin position="20"/>
        <end position="296"/>
    </location>
</feature>
<keyword evidence="2 3" id="KW-0732">Signal</keyword>
<gene>
    <name evidence="4" type="primary">virB9</name>
    <name evidence="4" type="ORF">NCTC7914_00752</name>
</gene>
<evidence type="ECO:0000313" key="4">
    <source>
        <dbReference type="EMBL" id="SUD66690.1"/>
    </source>
</evidence>
<dbReference type="InterPro" id="IPR038161">
    <property type="entry name" value="VirB9/CagX/TrbG_C_sf"/>
</dbReference>
<dbReference type="InterPro" id="IPR014142">
    <property type="entry name" value="TrbG_Ti"/>
</dbReference>
<comment type="similarity">
    <text evidence="1">Belongs to the TrbG/VirB9 family.</text>
</comment>
<reference evidence="4 5" key="1">
    <citation type="submission" date="2018-06" db="EMBL/GenBank/DDBJ databases">
        <authorList>
            <consortium name="Pathogen Informatics"/>
            <person name="Doyle S."/>
        </authorList>
    </citation>
    <scope>NUCLEOTIDE SEQUENCE [LARGE SCALE GENOMIC DNA]</scope>
    <source>
        <strain evidence="4 5">NCTC7914</strain>
    </source>
</reference>
<feature type="signal peptide" evidence="3">
    <location>
        <begin position="1"/>
        <end position="19"/>
    </location>
</feature>
<dbReference type="NCBIfam" id="TIGR02775">
    <property type="entry name" value="TrbG_Ti"/>
    <property type="match status" value="1"/>
</dbReference>
<dbReference type="InterPro" id="IPR033645">
    <property type="entry name" value="VirB9/CagX/TrbG_C"/>
</dbReference>
<evidence type="ECO:0000313" key="5">
    <source>
        <dbReference type="Proteomes" id="UP000254602"/>
    </source>
</evidence>
<dbReference type="EMBL" id="UGUY01000001">
    <property type="protein sequence ID" value="SUD66690.1"/>
    <property type="molecule type" value="Genomic_DNA"/>
</dbReference>
<organism evidence="4 5">
    <name type="scientific">Pseudomonas putida</name>
    <name type="common">Arthrobacter siderocapsulatus</name>
    <dbReference type="NCBI Taxonomy" id="303"/>
    <lineage>
        <taxon>Bacteria</taxon>
        <taxon>Pseudomonadati</taxon>
        <taxon>Pseudomonadota</taxon>
        <taxon>Gammaproteobacteria</taxon>
        <taxon>Pseudomonadales</taxon>
        <taxon>Pseudomonadaceae</taxon>
        <taxon>Pseudomonas</taxon>
    </lineage>
</organism>
<proteinExistence type="inferred from homology"/>
<dbReference type="NCBIfam" id="NF010460">
    <property type="entry name" value="PRK13885.1"/>
    <property type="match status" value="1"/>
</dbReference>
<dbReference type="Pfam" id="PF03524">
    <property type="entry name" value="CagX"/>
    <property type="match status" value="1"/>
</dbReference>
<dbReference type="InterPro" id="IPR010258">
    <property type="entry name" value="Conjugal_tfr_TrbG/VirB9/CagX"/>
</dbReference>
<evidence type="ECO:0000256" key="1">
    <source>
        <dbReference type="ARBA" id="ARBA00006135"/>
    </source>
</evidence>
<evidence type="ECO:0000256" key="2">
    <source>
        <dbReference type="ARBA" id="ARBA00022729"/>
    </source>
</evidence>
<dbReference type="CDD" id="cd06911">
    <property type="entry name" value="VirB9_CagX_TrbG"/>
    <property type="match status" value="1"/>
</dbReference>
<evidence type="ECO:0000256" key="3">
    <source>
        <dbReference type="SAM" id="SignalP"/>
    </source>
</evidence>
<dbReference type="Gene3D" id="2.60.40.2500">
    <property type="match status" value="1"/>
</dbReference>
<name>A0A379KFN9_PSEPU</name>
<accession>A0A379KFN9</accession>
<sequence>MNRYLCAMLAAALPVFAQAAPGTSQADLYFSDANPTLTPQEKAALAISQRWQQASATGIKPVDGGDGTARFIFGAQQPSIVCAVLQVCDIALQAGEQVNSINLGDTARWTVEPAITGMGESEVQHLIIKPMDVGLETSLVVTTNRRTYHFKLRSHRTQYMPQVAFTYPEEALAKWNLIKNREATERKKATIPETGEYLGNLSFEYTVSGDTSWKPVRVYNDGTKTIIQMPRSMAQTEAPSLLVVRKDGGWFKDDETVMVNYRIQGDRYIVDTVFDKAILIAGVGKSQDRVTIQRGK</sequence>
<protein>
    <submittedName>
        <fullName evidence="4">Conjugal transfer protein TrbG/VirB9/CagX</fullName>
    </submittedName>
</protein>
<dbReference type="Proteomes" id="UP000254602">
    <property type="component" value="Unassembled WGS sequence"/>
</dbReference>